<name>A0ABW5DY74_9PROT</name>
<reference evidence="2" key="1">
    <citation type="journal article" date="2019" name="Int. J. Syst. Evol. Microbiol.">
        <title>The Global Catalogue of Microorganisms (GCM) 10K type strain sequencing project: providing services to taxonomists for standard genome sequencing and annotation.</title>
        <authorList>
            <consortium name="The Broad Institute Genomics Platform"/>
            <consortium name="The Broad Institute Genome Sequencing Center for Infectious Disease"/>
            <person name="Wu L."/>
            <person name="Ma J."/>
        </authorList>
    </citation>
    <scope>NUCLEOTIDE SEQUENCE [LARGE SCALE GENOMIC DNA]</scope>
    <source>
        <strain evidence="2">CGMCC 1.19062</strain>
    </source>
</reference>
<protein>
    <submittedName>
        <fullName evidence="1">Uncharacterized protein</fullName>
    </submittedName>
</protein>
<proteinExistence type="predicted"/>
<dbReference type="Proteomes" id="UP001597295">
    <property type="component" value="Unassembled WGS sequence"/>
</dbReference>
<keyword evidence="2" id="KW-1185">Reference proteome</keyword>
<evidence type="ECO:0000313" key="2">
    <source>
        <dbReference type="Proteomes" id="UP001597295"/>
    </source>
</evidence>
<dbReference type="EMBL" id="JBHUIP010000016">
    <property type="protein sequence ID" value="MFD2265404.1"/>
    <property type="molecule type" value="Genomic_DNA"/>
</dbReference>
<evidence type="ECO:0000313" key="1">
    <source>
        <dbReference type="EMBL" id="MFD2265404.1"/>
    </source>
</evidence>
<comment type="caution">
    <text evidence="1">The sequence shown here is derived from an EMBL/GenBank/DDBJ whole genome shotgun (WGS) entry which is preliminary data.</text>
</comment>
<dbReference type="RefSeq" id="WP_379878707.1">
    <property type="nucleotide sequence ID" value="NZ_JBHUIP010000016.1"/>
</dbReference>
<sequence length="309" mass="33910">MPGLFDIDGPQLDRAYVNIRAADHPGTREIREVIEQMWPVYESYADPGFAQGFAQDVDARFWEMYLGCTLLEAGRTLLPANQRQRAGGQPDLCVLEGERRIWIEAIAPGGGDPGPDQVVQPMNGVFTAPTRQTQLRLSSAFFTKAQKLARYLQQGVIAPDEPRIIAISGSRLGGVVFEVPLPPILNVLFPVGDAYITVNRLSGEVVNQGFHHSPVIERGQGEIPRTAFLVDNFSHVSGVIWSSVGLGNMSRKVRPISYVHNPRAQVALPLSWGIWDREYVLIEHEDGSVVQDILAAPPANSPLIGSLTN</sequence>
<accession>A0ABW5DY74</accession>
<gene>
    <name evidence="1" type="ORF">ACFSM5_21050</name>
</gene>
<organism evidence="1 2">
    <name type="scientific">Lacibacterium aquatile</name>
    <dbReference type="NCBI Taxonomy" id="1168082"/>
    <lineage>
        <taxon>Bacteria</taxon>
        <taxon>Pseudomonadati</taxon>
        <taxon>Pseudomonadota</taxon>
        <taxon>Alphaproteobacteria</taxon>
        <taxon>Rhodospirillales</taxon>
        <taxon>Rhodospirillaceae</taxon>
    </lineage>
</organism>